<dbReference type="PROSITE" id="PS00723">
    <property type="entry name" value="POLYPRENYL_SYNTHASE_1"/>
    <property type="match status" value="1"/>
</dbReference>
<dbReference type="SFLD" id="SFLDG01017">
    <property type="entry name" value="Polyprenyl_Transferase_Like"/>
    <property type="match status" value="1"/>
</dbReference>
<sequence length="323" mass="36149">MDLRELFNRYQQDHNFLSHSPQELYEPIDYILSLGGKQIRPLLALMACRLFSEDVSPALPVAYAVEIFHNFSLVHDDIMDESPIRRGKPAVHKKFNTNTAILSGDVMLVYAYHHLSKVNPDLLPIILPIFNEVAIGVCEGQQMDVNFETQESVSLPEYTKMIELKTSILLYGAMKMGALVGGASIEDAELVGEFGRNMGIAFQMQDDWLDTFGKQAKVGKRIGGDIVQNKKTALVIKALELADSATHDELKTLLSSTPPATEEAAKIERVTAIFMDLDIPNEMKKIMAEYHQKAVENLNQLTLSEASKAPLYGFLDLLIKREH</sequence>
<keyword evidence="8" id="KW-1185">Reference proteome</keyword>
<name>A0A916DVH9_9BACT</name>
<dbReference type="RefSeq" id="WP_264790336.1">
    <property type="nucleotide sequence ID" value="NZ_AP026867.1"/>
</dbReference>
<evidence type="ECO:0000313" key="8">
    <source>
        <dbReference type="Proteomes" id="UP001060919"/>
    </source>
</evidence>
<comment type="cofactor">
    <cofactor evidence="1">
        <name>Mg(2+)</name>
        <dbReference type="ChEBI" id="CHEBI:18420"/>
    </cofactor>
</comment>
<keyword evidence="3 6" id="KW-0808">Transferase</keyword>
<dbReference type="InterPro" id="IPR033749">
    <property type="entry name" value="Polyprenyl_synt_CS"/>
</dbReference>
<evidence type="ECO:0000256" key="4">
    <source>
        <dbReference type="ARBA" id="ARBA00022723"/>
    </source>
</evidence>
<dbReference type="PANTHER" id="PTHR12001">
    <property type="entry name" value="GERANYLGERANYL PYROPHOSPHATE SYNTHASE"/>
    <property type="match status" value="1"/>
</dbReference>
<dbReference type="GO" id="GO:0008299">
    <property type="term" value="P:isoprenoid biosynthetic process"/>
    <property type="evidence" value="ECO:0007669"/>
    <property type="project" value="InterPro"/>
</dbReference>
<dbReference type="SUPFAM" id="SSF48576">
    <property type="entry name" value="Terpenoid synthases"/>
    <property type="match status" value="1"/>
</dbReference>
<dbReference type="AlphaFoldDB" id="A0A916DVH9"/>
<accession>A0A916DVH9</accession>
<reference evidence="7" key="1">
    <citation type="submission" date="2022-09" db="EMBL/GenBank/DDBJ databases">
        <title>Aureispira anguillicida sp. nov., isolated from Leptocephalus of Japanese eel Anguilla japonica.</title>
        <authorList>
            <person name="Yuasa K."/>
            <person name="Mekata T."/>
            <person name="Ikunari K."/>
        </authorList>
    </citation>
    <scope>NUCLEOTIDE SEQUENCE</scope>
    <source>
        <strain evidence="7">EL160426</strain>
    </source>
</reference>
<gene>
    <name evidence="7" type="ORF">AsAng_0059430</name>
</gene>
<dbReference type="GO" id="GO:0046872">
    <property type="term" value="F:metal ion binding"/>
    <property type="evidence" value="ECO:0007669"/>
    <property type="project" value="UniProtKB-KW"/>
</dbReference>
<comment type="similarity">
    <text evidence="2 6">Belongs to the FPP/GGPP synthase family.</text>
</comment>
<dbReference type="KEGG" id="aup:AsAng_0059430"/>
<dbReference type="InterPro" id="IPR000092">
    <property type="entry name" value="Polyprenyl_synt"/>
</dbReference>
<dbReference type="GO" id="GO:0004659">
    <property type="term" value="F:prenyltransferase activity"/>
    <property type="evidence" value="ECO:0007669"/>
    <property type="project" value="InterPro"/>
</dbReference>
<evidence type="ECO:0000256" key="2">
    <source>
        <dbReference type="ARBA" id="ARBA00006706"/>
    </source>
</evidence>
<dbReference type="Pfam" id="PF00348">
    <property type="entry name" value="polyprenyl_synt"/>
    <property type="match status" value="1"/>
</dbReference>
<proteinExistence type="inferred from homology"/>
<evidence type="ECO:0000256" key="3">
    <source>
        <dbReference type="ARBA" id="ARBA00022679"/>
    </source>
</evidence>
<dbReference type="SFLD" id="SFLDS00005">
    <property type="entry name" value="Isoprenoid_Synthase_Type_I"/>
    <property type="match status" value="1"/>
</dbReference>
<dbReference type="Proteomes" id="UP001060919">
    <property type="component" value="Chromosome"/>
</dbReference>
<dbReference type="InterPro" id="IPR008949">
    <property type="entry name" value="Isoprenoid_synthase_dom_sf"/>
</dbReference>
<evidence type="ECO:0000256" key="5">
    <source>
        <dbReference type="ARBA" id="ARBA00022842"/>
    </source>
</evidence>
<keyword evidence="4" id="KW-0479">Metal-binding</keyword>
<dbReference type="PANTHER" id="PTHR12001:SF85">
    <property type="entry name" value="SHORT CHAIN ISOPRENYL DIPHOSPHATE SYNTHASE"/>
    <property type="match status" value="1"/>
</dbReference>
<evidence type="ECO:0000313" key="7">
    <source>
        <dbReference type="EMBL" id="BDS15159.1"/>
    </source>
</evidence>
<evidence type="ECO:0000256" key="6">
    <source>
        <dbReference type="RuleBase" id="RU004466"/>
    </source>
</evidence>
<organism evidence="7 8">
    <name type="scientific">Aureispira anguillae</name>
    <dbReference type="NCBI Taxonomy" id="2864201"/>
    <lineage>
        <taxon>Bacteria</taxon>
        <taxon>Pseudomonadati</taxon>
        <taxon>Bacteroidota</taxon>
        <taxon>Saprospiria</taxon>
        <taxon>Saprospirales</taxon>
        <taxon>Saprospiraceae</taxon>
        <taxon>Aureispira</taxon>
    </lineage>
</organism>
<dbReference type="Gene3D" id="1.10.600.10">
    <property type="entry name" value="Farnesyl Diphosphate Synthase"/>
    <property type="match status" value="1"/>
</dbReference>
<dbReference type="CDD" id="cd00685">
    <property type="entry name" value="Trans_IPPS_HT"/>
    <property type="match status" value="1"/>
</dbReference>
<keyword evidence="5" id="KW-0460">Magnesium</keyword>
<dbReference type="EMBL" id="AP026867">
    <property type="protein sequence ID" value="BDS15159.1"/>
    <property type="molecule type" value="Genomic_DNA"/>
</dbReference>
<protein>
    <submittedName>
        <fullName evidence="7">Polyprenyl synthetase family protein</fullName>
    </submittedName>
</protein>
<evidence type="ECO:0000256" key="1">
    <source>
        <dbReference type="ARBA" id="ARBA00001946"/>
    </source>
</evidence>